<dbReference type="AlphaFoldDB" id="A0AAD8AAJ0"/>
<feature type="compositionally biased region" description="Acidic residues" evidence="1">
    <location>
        <begin position="403"/>
        <end position="426"/>
    </location>
</feature>
<dbReference type="Proteomes" id="UP001233999">
    <property type="component" value="Unassembled WGS sequence"/>
</dbReference>
<reference evidence="4" key="2">
    <citation type="submission" date="2023-05" db="EMBL/GenBank/DDBJ databases">
        <authorList>
            <person name="Fouks B."/>
        </authorList>
    </citation>
    <scope>NUCLEOTIDE SEQUENCE</scope>
    <source>
        <strain evidence="4">Stay&amp;Tobe</strain>
        <tissue evidence="4">Testes</tissue>
    </source>
</reference>
<dbReference type="PANTHER" id="PTHR36299">
    <property type="entry name" value="AGAP008005-PA"/>
    <property type="match status" value="1"/>
</dbReference>
<feature type="compositionally biased region" description="Polar residues" evidence="1">
    <location>
        <begin position="473"/>
        <end position="490"/>
    </location>
</feature>
<protein>
    <recommendedName>
        <fullName evidence="3">DUF4773 domain-containing protein</fullName>
    </recommendedName>
</protein>
<feature type="region of interest" description="Disordered" evidence="1">
    <location>
        <begin position="158"/>
        <end position="230"/>
    </location>
</feature>
<feature type="region of interest" description="Disordered" evidence="1">
    <location>
        <begin position="368"/>
        <end position="551"/>
    </location>
</feature>
<reference evidence="4" key="1">
    <citation type="journal article" date="2023" name="IScience">
        <title>Live-bearing cockroach genome reveals convergent evolutionary mechanisms linked to viviparity in insects and beyond.</title>
        <authorList>
            <person name="Fouks B."/>
            <person name="Harrison M.C."/>
            <person name="Mikhailova A.A."/>
            <person name="Marchal E."/>
            <person name="English S."/>
            <person name="Carruthers M."/>
            <person name="Jennings E.C."/>
            <person name="Chiamaka E.L."/>
            <person name="Frigard R.A."/>
            <person name="Pippel M."/>
            <person name="Attardo G.M."/>
            <person name="Benoit J.B."/>
            <person name="Bornberg-Bauer E."/>
            <person name="Tobe S.S."/>
        </authorList>
    </citation>
    <scope>NUCLEOTIDE SEQUENCE</scope>
    <source>
        <strain evidence="4">Stay&amp;Tobe</strain>
    </source>
</reference>
<evidence type="ECO:0000259" key="3">
    <source>
        <dbReference type="Pfam" id="PF15998"/>
    </source>
</evidence>
<feature type="chain" id="PRO_5042228546" description="DUF4773 domain-containing protein" evidence="2">
    <location>
        <begin position="22"/>
        <end position="551"/>
    </location>
</feature>
<keyword evidence="5" id="KW-1185">Reference proteome</keyword>
<feature type="compositionally biased region" description="Acidic residues" evidence="1">
    <location>
        <begin position="171"/>
        <end position="218"/>
    </location>
</feature>
<dbReference type="InterPro" id="IPR016024">
    <property type="entry name" value="ARM-type_fold"/>
</dbReference>
<feature type="compositionally biased region" description="Basic residues" evidence="1">
    <location>
        <begin position="248"/>
        <end position="260"/>
    </location>
</feature>
<accession>A0AAD8AAJ0</accession>
<gene>
    <name evidence="4" type="ORF">L9F63_013300</name>
</gene>
<name>A0AAD8AAJ0_DIPPU</name>
<dbReference type="InterPro" id="IPR031941">
    <property type="entry name" value="DUF4773"/>
</dbReference>
<dbReference type="Pfam" id="PF15998">
    <property type="entry name" value="DUF4773"/>
    <property type="match status" value="1"/>
</dbReference>
<feature type="compositionally biased region" description="Low complexity" evidence="1">
    <location>
        <begin position="292"/>
        <end position="343"/>
    </location>
</feature>
<feature type="region of interest" description="Disordered" evidence="1">
    <location>
        <begin position="242"/>
        <end position="348"/>
    </location>
</feature>
<evidence type="ECO:0000256" key="1">
    <source>
        <dbReference type="SAM" id="MobiDB-lite"/>
    </source>
</evidence>
<dbReference type="PANTHER" id="PTHR36299:SF3">
    <property type="entry name" value="FI03431P"/>
    <property type="match status" value="1"/>
</dbReference>
<feature type="compositionally biased region" description="Acidic residues" evidence="1">
    <location>
        <begin position="441"/>
        <end position="472"/>
    </location>
</feature>
<feature type="compositionally biased region" description="Polar residues" evidence="1">
    <location>
        <begin position="271"/>
        <end position="291"/>
    </location>
</feature>
<comment type="caution">
    <text evidence="4">The sequence shown here is derived from an EMBL/GenBank/DDBJ whole genome shotgun (WGS) entry which is preliminary data.</text>
</comment>
<organism evidence="4 5">
    <name type="scientific">Diploptera punctata</name>
    <name type="common">Pacific beetle cockroach</name>
    <dbReference type="NCBI Taxonomy" id="6984"/>
    <lineage>
        <taxon>Eukaryota</taxon>
        <taxon>Metazoa</taxon>
        <taxon>Ecdysozoa</taxon>
        <taxon>Arthropoda</taxon>
        <taxon>Hexapoda</taxon>
        <taxon>Insecta</taxon>
        <taxon>Pterygota</taxon>
        <taxon>Neoptera</taxon>
        <taxon>Polyneoptera</taxon>
        <taxon>Dictyoptera</taxon>
        <taxon>Blattodea</taxon>
        <taxon>Blaberoidea</taxon>
        <taxon>Blaberidae</taxon>
        <taxon>Diplopterinae</taxon>
        <taxon>Diploptera</taxon>
    </lineage>
</organism>
<feature type="domain" description="DUF4773" evidence="3">
    <location>
        <begin position="43"/>
        <end position="158"/>
    </location>
</feature>
<proteinExistence type="predicted"/>
<feature type="compositionally biased region" description="Acidic residues" evidence="1">
    <location>
        <begin position="498"/>
        <end position="527"/>
    </location>
</feature>
<feature type="signal peptide" evidence="2">
    <location>
        <begin position="1"/>
        <end position="21"/>
    </location>
</feature>
<dbReference type="EMBL" id="JASPKZ010002332">
    <property type="protein sequence ID" value="KAJ9595535.1"/>
    <property type="molecule type" value="Genomic_DNA"/>
</dbReference>
<evidence type="ECO:0000256" key="2">
    <source>
        <dbReference type="SAM" id="SignalP"/>
    </source>
</evidence>
<evidence type="ECO:0000313" key="5">
    <source>
        <dbReference type="Proteomes" id="UP001233999"/>
    </source>
</evidence>
<dbReference type="SUPFAM" id="SSF48371">
    <property type="entry name" value="ARM repeat"/>
    <property type="match status" value="1"/>
</dbReference>
<keyword evidence="2" id="KW-0732">Signal</keyword>
<sequence length="551" mass="61223">MRLSVVFELLLIFILLAFAASRVIEPQRQVERKNQKQGPPNRYCACTNLMCNCCREFSLPVVPVKGPGCATLTYVQGDNMMITMSFGNRVLHNTTITGKKPKPVCMPLPGGISKFCGRVYGISREGEKFKACLGLELRALDDLEAALRVSCFKFGPQGVNLEPAPPVPSDVQDDEKDEDDDDDDDDYGIGDDDDDDEDDDDDDDFGLDDDDDDDDDGDASGNVVSPDYGGFSVFGDDFLGGLFGDTNKKKKTPSKTKPKPALKPLRATTEKPVSTTIQPTKEQVKPSTKPATSTRPIRTTVRPIRRPSTTSTTRRPLPSRFTRPTKTTTTTSTTTTTTTTTTTPAPEIKLPETFVTVINDEEPITSTSITFTVMDENETVPPDTLYEDNMVSDGDEKLGQTDEQMEETTENVEETVDEASTEVNSEEDIKNDNVQGSNEKNDEDDEDDDEDDDDDDDNDEDDDDEDEDDEDSTNVNATATPNENEEPSANKSEKKKDDDDDDDDDILNLELDDDDDDEEEEEDDEDDNKTRSIHNTVVPLRSGRTHRRMRI</sequence>
<evidence type="ECO:0000313" key="4">
    <source>
        <dbReference type="EMBL" id="KAJ9595535.1"/>
    </source>
</evidence>